<dbReference type="InterPro" id="IPR029058">
    <property type="entry name" value="AB_hydrolase_fold"/>
</dbReference>
<organism evidence="2">
    <name type="scientific">viral metagenome</name>
    <dbReference type="NCBI Taxonomy" id="1070528"/>
    <lineage>
        <taxon>unclassified sequences</taxon>
        <taxon>metagenomes</taxon>
        <taxon>organismal metagenomes</taxon>
    </lineage>
</organism>
<dbReference type="Gene3D" id="3.40.50.1820">
    <property type="entry name" value="alpha/beta hydrolase"/>
    <property type="match status" value="1"/>
</dbReference>
<dbReference type="Pfam" id="PF02230">
    <property type="entry name" value="Abhydrolase_2"/>
    <property type="match status" value="1"/>
</dbReference>
<evidence type="ECO:0000313" key="2">
    <source>
        <dbReference type="EMBL" id="QHU06723.1"/>
    </source>
</evidence>
<sequence>MTLTILCFHGCGQDPKTFSSLLGSLQKNLKKHNWSFRKGFYHKREGGWGWYKYRDCDESTEIDPSDYYGIIREIGESIEEPENTVLIGFSEGAQFALDLAQRFTNIRGVVAISPSYAIGIPKMTLISPVVLITSPNDDKVMKKYADKWKKHIKGEVTEIKHFKGHKVYLPLETRQIIKMKLRL</sequence>
<dbReference type="EMBL" id="MN740667">
    <property type="protein sequence ID" value="QHU06723.1"/>
    <property type="molecule type" value="Genomic_DNA"/>
</dbReference>
<name>A0A6C0JMY0_9ZZZZ</name>
<dbReference type="SUPFAM" id="SSF53474">
    <property type="entry name" value="alpha/beta-Hydrolases"/>
    <property type="match status" value="1"/>
</dbReference>
<protein>
    <recommendedName>
        <fullName evidence="1">Phospholipase/carboxylesterase/thioesterase domain-containing protein</fullName>
    </recommendedName>
</protein>
<proteinExistence type="predicted"/>
<dbReference type="InterPro" id="IPR003140">
    <property type="entry name" value="PLipase/COase/thioEstase"/>
</dbReference>
<dbReference type="GO" id="GO:0016787">
    <property type="term" value="F:hydrolase activity"/>
    <property type="evidence" value="ECO:0007669"/>
    <property type="project" value="InterPro"/>
</dbReference>
<reference evidence="2" key="1">
    <citation type="journal article" date="2020" name="Nature">
        <title>Giant virus diversity and host interactions through global metagenomics.</title>
        <authorList>
            <person name="Schulz F."/>
            <person name="Roux S."/>
            <person name="Paez-Espino D."/>
            <person name="Jungbluth S."/>
            <person name="Walsh D.A."/>
            <person name="Denef V.J."/>
            <person name="McMahon K.D."/>
            <person name="Konstantinidis K.T."/>
            <person name="Eloe-Fadrosh E.A."/>
            <person name="Kyrpides N.C."/>
            <person name="Woyke T."/>
        </authorList>
    </citation>
    <scope>NUCLEOTIDE SEQUENCE</scope>
    <source>
        <strain evidence="2">GVMAG-S-1038524-41</strain>
    </source>
</reference>
<evidence type="ECO:0000259" key="1">
    <source>
        <dbReference type="Pfam" id="PF02230"/>
    </source>
</evidence>
<dbReference type="AlphaFoldDB" id="A0A6C0JMY0"/>
<feature type="domain" description="Phospholipase/carboxylesterase/thioesterase" evidence="1">
    <location>
        <begin position="4"/>
        <end position="117"/>
    </location>
</feature>
<accession>A0A6C0JMY0</accession>